<proteinExistence type="predicted"/>
<name>A0A1Q8ZJQ3_SYMMI</name>
<comment type="caution">
    <text evidence="1">The sequence shown here is derived from an EMBL/GenBank/DDBJ whole genome shotgun (WGS) entry which is preliminary data.</text>
</comment>
<gene>
    <name evidence="1" type="ORF">AK812_SmicGene48995</name>
</gene>
<sequence length="49" mass="5402">MFVVVLLGRHELQGIVIGPLWLAAVESGKSSVILAIARDVLMEKLDKER</sequence>
<organism evidence="1 2">
    <name type="scientific">Symbiodinium microadriaticum</name>
    <name type="common">Dinoflagellate</name>
    <name type="synonym">Zooxanthella microadriatica</name>
    <dbReference type="NCBI Taxonomy" id="2951"/>
    <lineage>
        <taxon>Eukaryota</taxon>
        <taxon>Sar</taxon>
        <taxon>Alveolata</taxon>
        <taxon>Dinophyceae</taxon>
        <taxon>Suessiales</taxon>
        <taxon>Symbiodiniaceae</taxon>
        <taxon>Symbiodinium</taxon>
    </lineage>
</organism>
<dbReference type="AlphaFoldDB" id="A0A1Q8ZJQ3"/>
<dbReference type="Proteomes" id="UP000186817">
    <property type="component" value="Unassembled WGS sequence"/>
</dbReference>
<keyword evidence="2" id="KW-1185">Reference proteome</keyword>
<accession>A0A1Q8ZJQ3</accession>
<reference evidence="1 2" key="1">
    <citation type="submission" date="2016-02" db="EMBL/GenBank/DDBJ databases">
        <title>Genome analysis of coral dinoflagellate symbionts highlights evolutionary adaptations to a symbiotic lifestyle.</title>
        <authorList>
            <person name="Aranda M."/>
            <person name="Li Y."/>
            <person name="Liew Y.J."/>
            <person name="Baumgarten S."/>
            <person name="Simakov O."/>
            <person name="Wilson M."/>
            <person name="Piel J."/>
            <person name="Ashoor H."/>
            <person name="Bougouffa S."/>
            <person name="Bajic V.B."/>
            <person name="Ryu T."/>
            <person name="Ravasi T."/>
            <person name="Bayer T."/>
            <person name="Micklem G."/>
            <person name="Kim H."/>
            <person name="Bhak J."/>
            <person name="Lajeunesse T.C."/>
            <person name="Voolstra C.R."/>
        </authorList>
    </citation>
    <scope>NUCLEOTIDE SEQUENCE [LARGE SCALE GENOMIC DNA]</scope>
    <source>
        <strain evidence="1 2">CCMP2467</strain>
    </source>
</reference>
<protein>
    <submittedName>
        <fullName evidence="1">Uncharacterized protein</fullName>
    </submittedName>
</protein>
<evidence type="ECO:0000313" key="2">
    <source>
        <dbReference type="Proteomes" id="UP000186817"/>
    </source>
</evidence>
<evidence type="ECO:0000313" key="1">
    <source>
        <dbReference type="EMBL" id="OLP20531.1"/>
    </source>
</evidence>
<feature type="non-terminal residue" evidence="1">
    <location>
        <position position="49"/>
    </location>
</feature>
<dbReference type="EMBL" id="LSRX01009508">
    <property type="protein sequence ID" value="OLP20531.1"/>
    <property type="molecule type" value="Genomic_DNA"/>
</dbReference>